<dbReference type="RefSeq" id="YP_009820400.1">
    <property type="nucleotide sequence ID" value="NC_048166.1"/>
</dbReference>
<proteinExistence type="predicted"/>
<dbReference type="Proteomes" id="UP000293575">
    <property type="component" value="Segment"/>
</dbReference>
<dbReference type="GeneID" id="55011836"/>
<keyword evidence="2" id="KW-1185">Reference proteome</keyword>
<accession>A0A481W5Y4</accession>
<protein>
    <submittedName>
        <fullName evidence="1">Uncharacterized protein</fullName>
    </submittedName>
</protein>
<dbReference type="EMBL" id="MK473373">
    <property type="protein sequence ID" value="QBJ04504.1"/>
    <property type="molecule type" value="Genomic_DNA"/>
</dbReference>
<name>A0A481W5Y4_9CAUD</name>
<sequence length="157" mass="16554">MADFCKACSEQMFGAFAAENNDLKGLTTQEDWDKGLAASALCEGCGPIQVDPEGNCVSSDCLEHGNPGHGLPWKAVAAPVCQPEGGDKHLEYHLILRGKVNIEGMDAEAARSALMDTLVEVSTSLTSDGAQLDVAGLVFHSEELNVAIKDGDACNFE</sequence>
<dbReference type="KEGG" id="vg:55011836"/>
<organism evidence="1 2">
    <name type="scientific">Pseudomonas phage Lana</name>
    <dbReference type="NCBI Taxonomy" id="2530172"/>
    <lineage>
        <taxon>Viruses</taxon>
        <taxon>Duplodnaviria</taxon>
        <taxon>Heunggongvirae</taxon>
        <taxon>Uroviricota</taxon>
        <taxon>Caudoviricetes</taxon>
        <taxon>Lanavirus</taxon>
        <taxon>Lanavirus lana</taxon>
    </lineage>
</organism>
<reference evidence="1" key="1">
    <citation type="submission" date="2019-01" db="EMBL/GenBank/DDBJ databases">
        <authorList>
            <person name="Hylling O."/>
            <person name="Carstens A.B."/>
            <person name="Hansen L.H."/>
        </authorList>
    </citation>
    <scope>NUCLEOTIDE SEQUENCE [LARGE SCALE GENOMIC DNA]</scope>
</reference>
<evidence type="ECO:0000313" key="2">
    <source>
        <dbReference type="Proteomes" id="UP000293575"/>
    </source>
</evidence>
<evidence type="ECO:0000313" key="1">
    <source>
        <dbReference type="EMBL" id="QBJ04504.1"/>
    </source>
</evidence>